<name>A0ABV7GMD9_9RHOB</name>
<dbReference type="EMBL" id="JBHRTB010000010">
    <property type="protein sequence ID" value="MFC3141516.1"/>
    <property type="molecule type" value="Genomic_DNA"/>
</dbReference>
<evidence type="ECO:0008006" key="4">
    <source>
        <dbReference type="Google" id="ProtNLM"/>
    </source>
</evidence>
<feature type="transmembrane region" description="Helical" evidence="1">
    <location>
        <begin position="12"/>
        <end position="37"/>
    </location>
</feature>
<comment type="caution">
    <text evidence="2">The sequence shown here is derived from an EMBL/GenBank/DDBJ whole genome shotgun (WGS) entry which is preliminary data.</text>
</comment>
<reference evidence="3" key="1">
    <citation type="journal article" date="2019" name="Int. J. Syst. Evol. Microbiol.">
        <title>The Global Catalogue of Microorganisms (GCM) 10K type strain sequencing project: providing services to taxonomists for standard genome sequencing and annotation.</title>
        <authorList>
            <consortium name="The Broad Institute Genomics Platform"/>
            <consortium name="The Broad Institute Genome Sequencing Center for Infectious Disease"/>
            <person name="Wu L."/>
            <person name="Ma J."/>
        </authorList>
    </citation>
    <scope>NUCLEOTIDE SEQUENCE [LARGE SCALE GENOMIC DNA]</scope>
    <source>
        <strain evidence="3">KCTC 52366</strain>
    </source>
</reference>
<accession>A0ABV7GMD9</accession>
<dbReference type="RefSeq" id="WP_275632223.1">
    <property type="nucleotide sequence ID" value="NZ_JARGYD010000002.1"/>
</dbReference>
<feature type="transmembrane region" description="Helical" evidence="1">
    <location>
        <begin position="97"/>
        <end position="120"/>
    </location>
</feature>
<sequence>MFRSRLIEILKSLLVSLAIYPVVLVGVWGLIALGSFAADMHMPADTMPLIYGLVFAGLTVALIDILGVASVVLALVSSANLIEYAQLLVPGREASTIDFVAGLAGVIVAATLVCSARALLERQSKADLPA</sequence>
<feature type="transmembrane region" description="Helical" evidence="1">
    <location>
        <begin position="49"/>
        <end position="76"/>
    </location>
</feature>
<gene>
    <name evidence="2" type="ORF">ACFOGP_02290</name>
</gene>
<organism evidence="2 3">
    <name type="scientific">Psychromarinibacter halotolerans</name>
    <dbReference type="NCBI Taxonomy" id="1775175"/>
    <lineage>
        <taxon>Bacteria</taxon>
        <taxon>Pseudomonadati</taxon>
        <taxon>Pseudomonadota</taxon>
        <taxon>Alphaproteobacteria</taxon>
        <taxon>Rhodobacterales</taxon>
        <taxon>Paracoccaceae</taxon>
        <taxon>Psychromarinibacter</taxon>
    </lineage>
</organism>
<evidence type="ECO:0000313" key="2">
    <source>
        <dbReference type="EMBL" id="MFC3141516.1"/>
    </source>
</evidence>
<evidence type="ECO:0000256" key="1">
    <source>
        <dbReference type="SAM" id="Phobius"/>
    </source>
</evidence>
<keyword evidence="1" id="KW-0812">Transmembrane</keyword>
<evidence type="ECO:0000313" key="3">
    <source>
        <dbReference type="Proteomes" id="UP001595632"/>
    </source>
</evidence>
<protein>
    <recommendedName>
        <fullName evidence="4">VanZ like protein</fullName>
    </recommendedName>
</protein>
<dbReference type="Proteomes" id="UP001595632">
    <property type="component" value="Unassembled WGS sequence"/>
</dbReference>
<keyword evidence="1" id="KW-1133">Transmembrane helix</keyword>
<proteinExistence type="predicted"/>
<keyword evidence="3" id="KW-1185">Reference proteome</keyword>
<keyword evidence="1" id="KW-0472">Membrane</keyword>